<dbReference type="Pfam" id="PF07986">
    <property type="entry name" value="TBCC"/>
    <property type="match status" value="1"/>
</dbReference>
<evidence type="ECO:0000256" key="3">
    <source>
        <dbReference type="ARBA" id="ARBA00008848"/>
    </source>
</evidence>
<evidence type="ECO:0000256" key="4">
    <source>
        <dbReference type="ARBA" id="ARBA00017559"/>
    </source>
</evidence>
<dbReference type="Gene3D" id="2.160.20.70">
    <property type="match status" value="1"/>
</dbReference>
<reference evidence="9" key="1">
    <citation type="submission" date="2025-08" db="UniProtKB">
        <authorList>
            <consortium name="RefSeq"/>
        </authorList>
    </citation>
    <scope>IDENTIFICATION</scope>
    <source>
        <tissue evidence="9">Testes</tissue>
    </source>
</reference>
<dbReference type="SMART" id="SM00673">
    <property type="entry name" value="CARP"/>
    <property type="match status" value="2"/>
</dbReference>
<accession>A0ABM0GT67</accession>
<dbReference type="GeneID" id="100370965"/>
<evidence type="ECO:0000256" key="6">
    <source>
        <dbReference type="ARBA" id="ARBA00023212"/>
    </source>
</evidence>
<protein>
    <recommendedName>
        <fullName evidence="4">TBCC domain-containing protein 1</fullName>
    </recommendedName>
</protein>
<comment type="subcellular location">
    <subcellularLocation>
        <location evidence="1">Cytoplasm</location>
        <location evidence="1">Cytoskeleton</location>
        <location evidence="1">Microtubule organizing center</location>
        <location evidence="1">Centrosome</location>
    </subcellularLocation>
    <subcellularLocation>
        <location evidence="2">Cytoplasm</location>
        <location evidence="2">Cytoskeleton</location>
        <location evidence="2">Spindle pole</location>
    </subcellularLocation>
</comment>
<dbReference type="RefSeq" id="XP_002736825.1">
    <property type="nucleotide sequence ID" value="XM_002736779.2"/>
</dbReference>
<evidence type="ECO:0000256" key="2">
    <source>
        <dbReference type="ARBA" id="ARBA00004647"/>
    </source>
</evidence>
<gene>
    <name evidence="9" type="primary">LOC100370965</name>
</gene>
<evidence type="ECO:0000256" key="1">
    <source>
        <dbReference type="ARBA" id="ARBA00004300"/>
    </source>
</evidence>
<keyword evidence="8" id="KW-1185">Reference proteome</keyword>
<evidence type="ECO:0000259" key="7">
    <source>
        <dbReference type="PROSITE" id="PS51329"/>
    </source>
</evidence>
<dbReference type="InterPro" id="IPR006599">
    <property type="entry name" value="CARP_motif"/>
</dbReference>
<keyword evidence="6" id="KW-0206">Cytoskeleton</keyword>
<dbReference type="PROSITE" id="PS51329">
    <property type="entry name" value="C_CAP_COFACTOR_C"/>
    <property type="match status" value="1"/>
</dbReference>
<dbReference type="InterPro" id="IPR017901">
    <property type="entry name" value="C-CAP_CF_C-like"/>
</dbReference>
<comment type="similarity">
    <text evidence="3">Belongs to the TBCC family.</text>
</comment>
<name>A0ABM0GT67_SACKO</name>
<sequence length="555" mass="62138">MATFSMSVSLWVKPEPFNFGALQIPPHPKLSMHYLKKIAVYAKTKGKGGFPRLTYPTWKRIACSKMGLPEEEAWLYFEGFDLLDRCPPEQRLQIAELFTDCKTPEDTEQVKNSLSVNTCEFLLYLFLQQVYKISLRTSLVSTGEEWPMRARSPDIEGRSSGVGAKSMDENAHLMFILNNLNAILQLLVEADCFVGANSSENRLSITAVEALGFIIAASTDKKRSMRPLLEVALMQPFQQKSGFSKISQTFSLRTFESWLRANLGSNPFGLSVCISAGRRLSWPATGSDYKEDSGQKRGRIATNAQFAPKECKIIILSQVGKQTLAKCSKTLEGAAVKIHRCHYAYIYLLSPLRSVSIEKCRHSTIVLGSVESTVHVNACEHLTLITTCRRLSVNASTLCTFHALTSTRPLILGGNDSIILAPYHTHYSLLEEHMAKSGIAVTPNMWDKPMCLGPEHRQASPVWSLMLPRDFFTFVIPFSIEGLTSEIPGGLPSKYERGLTQREKNIKTWQKTVKESGLSEQQRKQFQSVVEAKFQAWLDDSGHRRQLDGLATPSK</sequence>
<dbReference type="PANTHER" id="PTHR16052:SF0">
    <property type="entry name" value="TBCC DOMAIN-CONTAINING PROTEIN 1"/>
    <property type="match status" value="1"/>
</dbReference>
<dbReference type="InterPro" id="IPR012945">
    <property type="entry name" value="Tubulin-bd_cofactor_C_dom"/>
</dbReference>
<dbReference type="InterPro" id="IPR039589">
    <property type="entry name" value="TBCC1"/>
</dbReference>
<organism evidence="8 9">
    <name type="scientific">Saccoglossus kowalevskii</name>
    <name type="common">Acorn worm</name>
    <dbReference type="NCBI Taxonomy" id="10224"/>
    <lineage>
        <taxon>Eukaryota</taxon>
        <taxon>Metazoa</taxon>
        <taxon>Hemichordata</taxon>
        <taxon>Enteropneusta</taxon>
        <taxon>Harrimaniidae</taxon>
        <taxon>Saccoglossus</taxon>
    </lineage>
</organism>
<dbReference type="InterPro" id="IPR016098">
    <property type="entry name" value="CAP/MinC_C"/>
</dbReference>
<keyword evidence="5" id="KW-0963">Cytoplasm</keyword>
<dbReference type="Proteomes" id="UP000694865">
    <property type="component" value="Unplaced"/>
</dbReference>
<evidence type="ECO:0000313" key="9">
    <source>
        <dbReference type="RefSeq" id="XP_002736825.1"/>
    </source>
</evidence>
<feature type="domain" description="C-CAP/cofactor C-like" evidence="7">
    <location>
        <begin position="308"/>
        <end position="441"/>
    </location>
</feature>
<dbReference type="PANTHER" id="PTHR16052">
    <property type="entry name" value="TBCC DOMAIN-CONTAINING PROTEIN 1"/>
    <property type="match status" value="1"/>
</dbReference>
<evidence type="ECO:0000256" key="5">
    <source>
        <dbReference type="ARBA" id="ARBA00022490"/>
    </source>
</evidence>
<proteinExistence type="inferred from homology"/>
<evidence type="ECO:0000313" key="8">
    <source>
        <dbReference type="Proteomes" id="UP000694865"/>
    </source>
</evidence>